<dbReference type="RefSeq" id="WP_187721912.1">
    <property type="nucleotide sequence ID" value="NZ_CP060789.1"/>
</dbReference>
<dbReference type="KEGG" id="tdf:H9L22_05505"/>
<dbReference type="EMBL" id="CP060789">
    <property type="protein sequence ID" value="QNP56813.1"/>
    <property type="molecule type" value="Genomic_DNA"/>
</dbReference>
<reference evidence="1 2" key="1">
    <citation type="submission" date="2020-08" db="EMBL/GenBank/DDBJ databases">
        <title>Genome sequence of Tessaracoccus defluvii JCM 17540T.</title>
        <authorList>
            <person name="Hyun D.-W."/>
            <person name="Bae J.-W."/>
        </authorList>
    </citation>
    <scope>NUCLEOTIDE SEQUENCE [LARGE SCALE GENOMIC DNA]</scope>
    <source>
        <strain evidence="1 2">JCM 17540</strain>
    </source>
</reference>
<name>A0A7H0H8E7_9ACTN</name>
<evidence type="ECO:0000313" key="2">
    <source>
        <dbReference type="Proteomes" id="UP000516117"/>
    </source>
</evidence>
<sequence>MGPGDRPGAKYHKRDLVPFGEWIPFRDFLLPRLPILEQIGRQSIPGRGLASWPLPSSGTPT</sequence>
<dbReference type="Proteomes" id="UP000516117">
    <property type="component" value="Chromosome"/>
</dbReference>
<gene>
    <name evidence="1" type="ORF">H9L22_05505</name>
</gene>
<protein>
    <submittedName>
        <fullName evidence="1">Uncharacterized protein</fullName>
    </submittedName>
</protein>
<proteinExistence type="predicted"/>
<keyword evidence="2" id="KW-1185">Reference proteome</keyword>
<accession>A0A7H0H8E7</accession>
<dbReference type="AlphaFoldDB" id="A0A7H0H8E7"/>
<evidence type="ECO:0000313" key="1">
    <source>
        <dbReference type="EMBL" id="QNP56813.1"/>
    </source>
</evidence>
<organism evidence="1 2">
    <name type="scientific">Tessaracoccus defluvii</name>
    <dbReference type="NCBI Taxonomy" id="1285901"/>
    <lineage>
        <taxon>Bacteria</taxon>
        <taxon>Bacillati</taxon>
        <taxon>Actinomycetota</taxon>
        <taxon>Actinomycetes</taxon>
        <taxon>Propionibacteriales</taxon>
        <taxon>Propionibacteriaceae</taxon>
        <taxon>Tessaracoccus</taxon>
    </lineage>
</organism>